<organism evidence="2 3">
    <name type="scientific">Periconia macrospinosa</name>
    <dbReference type="NCBI Taxonomy" id="97972"/>
    <lineage>
        <taxon>Eukaryota</taxon>
        <taxon>Fungi</taxon>
        <taxon>Dikarya</taxon>
        <taxon>Ascomycota</taxon>
        <taxon>Pezizomycotina</taxon>
        <taxon>Dothideomycetes</taxon>
        <taxon>Pleosporomycetidae</taxon>
        <taxon>Pleosporales</taxon>
        <taxon>Massarineae</taxon>
        <taxon>Periconiaceae</taxon>
        <taxon>Periconia</taxon>
    </lineage>
</organism>
<evidence type="ECO:0000313" key="3">
    <source>
        <dbReference type="Proteomes" id="UP000244855"/>
    </source>
</evidence>
<proteinExistence type="predicted"/>
<dbReference type="AlphaFoldDB" id="A0A2V1D387"/>
<sequence length="365" mass="41765">MPRPKRTLTEADPNAEMLVPKRSSKGKVKATGASMVTTNTNGADAASPRPNDAASEREDYLNNNTVTQLKFICVCRPHWDVEAERLDKEYENEDEDQDEEDENEDEDDEEEDENEDEDEDEDEEDEKRDRCAADCLEKQAFNRDQDAHGVYMYNDYTAWGINEVVDNWLKDFNKEVSKRTVSPYGVWAHLEGISMFLQLDYIGIWFQGDDSRGYAETIALVGRALLTGLQILGDHRLLKPYQHSTGGLRNISIVLAMFVEFARSWINIGGDHHGETKWVPKVGRIAKENNIEIKGPYKFHERNQKILEPEPEQETTSDGKPKEKKKKVHYSHGTWGFLTLVDADPDDDDDIKDDGDYSVKGWKKA</sequence>
<reference evidence="2 3" key="1">
    <citation type="journal article" date="2018" name="Sci. Rep.">
        <title>Comparative genomics provides insights into the lifestyle and reveals functional heterogeneity of dark septate endophytic fungi.</title>
        <authorList>
            <person name="Knapp D.G."/>
            <person name="Nemeth J.B."/>
            <person name="Barry K."/>
            <person name="Hainaut M."/>
            <person name="Henrissat B."/>
            <person name="Johnson J."/>
            <person name="Kuo A."/>
            <person name="Lim J.H.P."/>
            <person name="Lipzen A."/>
            <person name="Nolan M."/>
            <person name="Ohm R.A."/>
            <person name="Tamas L."/>
            <person name="Grigoriev I.V."/>
            <person name="Spatafora J.W."/>
            <person name="Nagy L.G."/>
            <person name="Kovacs G.M."/>
        </authorList>
    </citation>
    <scope>NUCLEOTIDE SEQUENCE [LARGE SCALE GENOMIC DNA]</scope>
    <source>
        <strain evidence="2 3">DSE2036</strain>
    </source>
</reference>
<accession>A0A2V1D387</accession>
<feature type="compositionally biased region" description="Acidic residues" evidence="1">
    <location>
        <begin position="343"/>
        <end position="353"/>
    </location>
</feature>
<evidence type="ECO:0000313" key="2">
    <source>
        <dbReference type="EMBL" id="PVH91953.1"/>
    </source>
</evidence>
<name>A0A2V1D387_9PLEO</name>
<dbReference type="EMBL" id="KZ805748">
    <property type="protein sequence ID" value="PVH91953.1"/>
    <property type="molecule type" value="Genomic_DNA"/>
</dbReference>
<keyword evidence="3" id="KW-1185">Reference proteome</keyword>
<dbReference type="OrthoDB" id="10037289at2759"/>
<dbReference type="Proteomes" id="UP000244855">
    <property type="component" value="Unassembled WGS sequence"/>
</dbReference>
<feature type="region of interest" description="Disordered" evidence="1">
    <location>
        <begin position="1"/>
        <end position="59"/>
    </location>
</feature>
<evidence type="ECO:0000256" key="1">
    <source>
        <dbReference type="SAM" id="MobiDB-lite"/>
    </source>
</evidence>
<feature type="region of interest" description="Disordered" evidence="1">
    <location>
        <begin position="303"/>
        <end position="365"/>
    </location>
</feature>
<feature type="region of interest" description="Disordered" evidence="1">
    <location>
        <begin position="87"/>
        <end position="129"/>
    </location>
</feature>
<protein>
    <submittedName>
        <fullName evidence="2">Uncharacterized protein</fullName>
    </submittedName>
</protein>
<gene>
    <name evidence="2" type="ORF">DM02DRAFT_677788</name>
</gene>
<feature type="compositionally biased region" description="Acidic residues" evidence="1">
    <location>
        <begin position="90"/>
        <end position="126"/>
    </location>
</feature>